<dbReference type="RefSeq" id="XP_013783969.1">
    <property type="nucleotide sequence ID" value="XM_013928515.2"/>
</dbReference>
<dbReference type="Proteomes" id="UP000694941">
    <property type="component" value="Unplaced"/>
</dbReference>
<evidence type="ECO:0000313" key="4">
    <source>
        <dbReference type="Proteomes" id="UP000694941"/>
    </source>
</evidence>
<keyword evidence="2" id="KW-1133">Transmembrane helix</keyword>
<dbReference type="RefSeq" id="XP_022252112.1">
    <property type="nucleotide sequence ID" value="XM_022396404.1"/>
</dbReference>
<evidence type="ECO:0000256" key="2">
    <source>
        <dbReference type="SAM" id="Phobius"/>
    </source>
</evidence>
<dbReference type="GeneID" id="106468101"/>
<evidence type="ECO:0000256" key="3">
    <source>
        <dbReference type="SAM" id="SignalP"/>
    </source>
</evidence>
<feature type="compositionally biased region" description="Basic and acidic residues" evidence="1">
    <location>
        <begin position="243"/>
        <end position="259"/>
    </location>
</feature>
<keyword evidence="2" id="KW-0812">Transmembrane</keyword>
<keyword evidence="2" id="KW-0472">Membrane</keyword>
<sequence length="432" mass="49373">MSPLICWVLVLVVSVASLENCLQPHCSNLEKYRAERSTKVRSEDRKTQERNFLNTTEVTPPTNGTAGKKTHISDFTNPRTGLNPFLDLKEGISATTSRTVSFGINSETLTQTVSTHYTEEPGKINKSKTSTSFIEENNPKKYDSSKMEKVRFPTIPKTNRSYTSFPLEPTFNYNHTRPINHDISFGGQSNKKFPVKGFPLVSETMEKHSLRSGLQPLEGYPNRHREAWPPYPLEGQSNGRKPFSREPFEASGGRRDHFSSRPGTQWRPPFQPQTYIPSTLSEEYSNTEEEGTGDYHISEFPSTSSSIETWRHVDEEREEKDLEETTSSFDHNTITLMLTTVSHSEKEQQLEYDEGEFQTAGKEVSTSVNKSVIVWAVVSATVIVAIAVLFGVCMWRRRTKRIRNRREMFLEEETSDVKLQYTSPSKIIRNHR</sequence>
<feature type="signal peptide" evidence="3">
    <location>
        <begin position="1"/>
        <end position="17"/>
    </location>
</feature>
<accession>A0ABM1BKT0</accession>
<feature type="compositionally biased region" description="Polar residues" evidence="1">
    <location>
        <begin position="55"/>
        <end position="65"/>
    </location>
</feature>
<proteinExistence type="predicted"/>
<keyword evidence="4" id="KW-1185">Reference proteome</keyword>
<feature type="region of interest" description="Disordered" evidence="1">
    <location>
        <begin position="55"/>
        <end position="76"/>
    </location>
</feature>
<keyword evidence="3" id="KW-0732">Signal</keyword>
<feature type="chain" id="PRO_5045022029" evidence="3">
    <location>
        <begin position="18"/>
        <end position="432"/>
    </location>
</feature>
<evidence type="ECO:0000313" key="6">
    <source>
        <dbReference type="RefSeq" id="XP_013783969.1"/>
    </source>
</evidence>
<protein>
    <submittedName>
        <fullName evidence="5 6">Uncharacterized protein LOC106468101</fullName>
    </submittedName>
</protein>
<evidence type="ECO:0000313" key="7">
    <source>
        <dbReference type="RefSeq" id="XP_022252112.1"/>
    </source>
</evidence>
<organism evidence="4 6">
    <name type="scientific">Limulus polyphemus</name>
    <name type="common">Atlantic horseshoe crab</name>
    <dbReference type="NCBI Taxonomy" id="6850"/>
    <lineage>
        <taxon>Eukaryota</taxon>
        <taxon>Metazoa</taxon>
        <taxon>Ecdysozoa</taxon>
        <taxon>Arthropoda</taxon>
        <taxon>Chelicerata</taxon>
        <taxon>Merostomata</taxon>
        <taxon>Xiphosura</taxon>
        <taxon>Limulidae</taxon>
        <taxon>Limulus</taxon>
    </lineage>
</organism>
<dbReference type="RefSeq" id="XP_013783968.1">
    <property type="nucleotide sequence ID" value="XM_013928514.2"/>
</dbReference>
<evidence type="ECO:0000256" key="1">
    <source>
        <dbReference type="SAM" id="MobiDB-lite"/>
    </source>
</evidence>
<feature type="region of interest" description="Disordered" evidence="1">
    <location>
        <begin position="212"/>
        <end position="272"/>
    </location>
</feature>
<gene>
    <name evidence="5 6 7" type="primary">LOC106468101</name>
</gene>
<evidence type="ECO:0000313" key="5">
    <source>
        <dbReference type="RefSeq" id="XP_013783968.1"/>
    </source>
</evidence>
<feature type="transmembrane region" description="Helical" evidence="2">
    <location>
        <begin position="372"/>
        <end position="395"/>
    </location>
</feature>
<reference evidence="5 6" key="1">
    <citation type="submission" date="2025-05" db="UniProtKB">
        <authorList>
            <consortium name="RefSeq"/>
        </authorList>
    </citation>
    <scope>IDENTIFICATION</scope>
    <source>
        <tissue evidence="5 6">Muscle</tissue>
    </source>
</reference>
<name>A0ABM1BKT0_LIMPO</name>